<keyword evidence="11" id="KW-1185">Reference proteome</keyword>
<dbReference type="RefSeq" id="XP_033520586.1">
    <property type="nucleotide sequence ID" value="XM_033670797.1"/>
</dbReference>
<gene>
    <name evidence="10" type="ORF">P153DRAFT_388939</name>
</gene>
<proteinExistence type="inferred from homology"/>
<dbReference type="AlphaFoldDB" id="A0A6A6A4Z2"/>
<evidence type="ECO:0000256" key="4">
    <source>
        <dbReference type="ARBA" id="ARBA00022723"/>
    </source>
</evidence>
<name>A0A6A6A4Z2_9PLEO</name>
<dbReference type="Pfam" id="PF14521">
    <property type="entry name" value="Aspzincin_M35"/>
    <property type="match status" value="1"/>
</dbReference>
<feature type="domain" description="Lysine-specific metallo-endopeptidase" evidence="9">
    <location>
        <begin position="5"/>
        <end position="147"/>
    </location>
</feature>
<keyword evidence="5" id="KW-0378">Hydrolase</keyword>
<dbReference type="GO" id="GO:0006508">
    <property type="term" value="P:proteolysis"/>
    <property type="evidence" value="ECO:0007669"/>
    <property type="project" value="UniProtKB-KW"/>
</dbReference>
<dbReference type="InterPro" id="IPR029463">
    <property type="entry name" value="Lys_MEP"/>
</dbReference>
<evidence type="ECO:0000313" key="10">
    <source>
        <dbReference type="EMBL" id="KAF2126194.1"/>
    </source>
</evidence>
<dbReference type="GeneID" id="54411229"/>
<dbReference type="Gene3D" id="3.40.390.10">
    <property type="entry name" value="Collagenase (Catalytic Domain)"/>
    <property type="match status" value="1"/>
</dbReference>
<keyword evidence="4" id="KW-0479">Metal-binding</keyword>
<reference evidence="10" key="1">
    <citation type="journal article" date="2020" name="Stud. Mycol.">
        <title>101 Dothideomycetes genomes: a test case for predicting lifestyles and emergence of pathogens.</title>
        <authorList>
            <person name="Haridas S."/>
            <person name="Albert R."/>
            <person name="Binder M."/>
            <person name="Bloem J."/>
            <person name="Labutti K."/>
            <person name="Salamov A."/>
            <person name="Andreopoulos B."/>
            <person name="Baker S."/>
            <person name="Barry K."/>
            <person name="Bills G."/>
            <person name="Bluhm B."/>
            <person name="Cannon C."/>
            <person name="Castanera R."/>
            <person name="Culley D."/>
            <person name="Daum C."/>
            <person name="Ezra D."/>
            <person name="Gonzalez J."/>
            <person name="Henrissat B."/>
            <person name="Kuo A."/>
            <person name="Liang C."/>
            <person name="Lipzen A."/>
            <person name="Lutzoni F."/>
            <person name="Magnuson J."/>
            <person name="Mondo S."/>
            <person name="Nolan M."/>
            <person name="Ohm R."/>
            <person name="Pangilinan J."/>
            <person name="Park H.-J."/>
            <person name="Ramirez L."/>
            <person name="Alfaro M."/>
            <person name="Sun H."/>
            <person name="Tritt A."/>
            <person name="Yoshinaga Y."/>
            <person name="Zwiers L.-H."/>
            <person name="Turgeon B."/>
            <person name="Goodwin S."/>
            <person name="Spatafora J."/>
            <person name="Crous P."/>
            <person name="Grigoriev I."/>
        </authorList>
    </citation>
    <scope>NUCLEOTIDE SEQUENCE</scope>
    <source>
        <strain evidence="10">CBS 119687</strain>
    </source>
</reference>
<keyword evidence="7" id="KW-0482">Metalloprotease</keyword>
<sequence>MASAASKDVEKGKYYTDLFANTLRQRPGFKDEISQSFAKISSMASGTDPNYVFVVTCDVSSEFCQRGYIAHMGDDRKTMNFCDKFFTLAEIKGTNDRAKDCQTMDLRDAHRSKAAILVHEMTHTRYAMLWEDPALDIAYGYTASYHLSRGLFDRSCVIYKGTKALCPNAKGQEGLCDAEDSGKNADSYALVAAGIYYTNRCNRVIPLPPAPNPLFTIDPNWEDSALPAKSSEMVGNPVGSPLPSSIPRRRRREDRRKALAARFDCPVYDDYIVIDGNGDESVG</sequence>
<evidence type="ECO:0000259" key="9">
    <source>
        <dbReference type="Pfam" id="PF14521"/>
    </source>
</evidence>
<protein>
    <recommendedName>
        <fullName evidence="9">Lysine-specific metallo-endopeptidase domain-containing protein</fullName>
    </recommendedName>
</protein>
<evidence type="ECO:0000256" key="1">
    <source>
        <dbReference type="ARBA" id="ARBA00001947"/>
    </source>
</evidence>
<evidence type="ECO:0000313" key="11">
    <source>
        <dbReference type="Proteomes" id="UP000799771"/>
    </source>
</evidence>
<comment type="cofactor">
    <cofactor evidence="1">
        <name>Zn(2+)</name>
        <dbReference type="ChEBI" id="CHEBI:29105"/>
    </cofactor>
</comment>
<accession>A0A6A6A4Z2</accession>
<dbReference type="InterPro" id="IPR024079">
    <property type="entry name" value="MetalloPept_cat_dom_sf"/>
</dbReference>
<keyword evidence="6" id="KW-0862">Zinc</keyword>
<dbReference type="OrthoDB" id="21678at2759"/>
<dbReference type="PANTHER" id="PTHR37016">
    <property type="match status" value="1"/>
</dbReference>
<dbReference type="SUPFAM" id="SSF55486">
    <property type="entry name" value="Metalloproteases ('zincins'), catalytic domain"/>
    <property type="match status" value="1"/>
</dbReference>
<keyword evidence="3" id="KW-0645">Protease</keyword>
<dbReference type="PANTHER" id="PTHR37016:SF3">
    <property type="entry name" value="NEUTRAL PROTEASE 2-RELATED"/>
    <property type="match status" value="1"/>
</dbReference>
<feature type="region of interest" description="Disordered" evidence="8">
    <location>
        <begin position="230"/>
        <end position="253"/>
    </location>
</feature>
<evidence type="ECO:0000256" key="5">
    <source>
        <dbReference type="ARBA" id="ARBA00022801"/>
    </source>
</evidence>
<dbReference type="InterPro" id="IPR050414">
    <property type="entry name" value="Fungal_M35_metalloproteases"/>
</dbReference>
<evidence type="ECO:0000256" key="2">
    <source>
        <dbReference type="ARBA" id="ARBA00010279"/>
    </source>
</evidence>
<organism evidence="10 11">
    <name type="scientific">Dothidotthia symphoricarpi CBS 119687</name>
    <dbReference type="NCBI Taxonomy" id="1392245"/>
    <lineage>
        <taxon>Eukaryota</taxon>
        <taxon>Fungi</taxon>
        <taxon>Dikarya</taxon>
        <taxon>Ascomycota</taxon>
        <taxon>Pezizomycotina</taxon>
        <taxon>Dothideomycetes</taxon>
        <taxon>Pleosporomycetidae</taxon>
        <taxon>Pleosporales</taxon>
        <taxon>Dothidotthiaceae</taxon>
        <taxon>Dothidotthia</taxon>
    </lineage>
</organism>
<evidence type="ECO:0000256" key="8">
    <source>
        <dbReference type="SAM" id="MobiDB-lite"/>
    </source>
</evidence>
<dbReference type="GO" id="GO:0004222">
    <property type="term" value="F:metalloendopeptidase activity"/>
    <property type="evidence" value="ECO:0007669"/>
    <property type="project" value="InterPro"/>
</dbReference>
<evidence type="ECO:0000256" key="6">
    <source>
        <dbReference type="ARBA" id="ARBA00022833"/>
    </source>
</evidence>
<dbReference type="Proteomes" id="UP000799771">
    <property type="component" value="Unassembled WGS sequence"/>
</dbReference>
<evidence type="ECO:0000256" key="7">
    <source>
        <dbReference type="ARBA" id="ARBA00023049"/>
    </source>
</evidence>
<comment type="similarity">
    <text evidence="2">Belongs to the peptidase M35 family.</text>
</comment>
<evidence type="ECO:0000256" key="3">
    <source>
        <dbReference type="ARBA" id="ARBA00022670"/>
    </source>
</evidence>
<dbReference type="EMBL" id="ML977514">
    <property type="protein sequence ID" value="KAF2126194.1"/>
    <property type="molecule type" value="Genomic_DNA"/>
</dbReference>
<dbReference type="GO" id="GO:0046872">
    <property type="term" value="F:metal ion binding"/>
    <property type="evidence" value="ECO:0007669"/>
    <property type="project" value="UniProtKB-KW"/>
</dbReference>